<accession>A0A0C1R3R4</accession>
<evidence type="ECO:0000313" key="5">
    <source>
        <dbReference type="Proteomes" id="UP000031366"/>
    </source>
</evidence>
<dbReference type="SMART" id="SM00283">
    <property type="entry name" value="MA"/>
    <property type="match status" value="1"/>
</dbReference>
<dbReference type="Pfam" id="PF13682">
    <property type="entry name" value="CZB"/>
    <property type="match status" value="1"/>
</dbReference>
<name>A0A0C1R3R4_9CLOT</name>
<dbReference type="PANTHER" id="PTHR32089">
    <property type="entry name" value="METHYL-ACCEPTING CHEMOTAXIS PROTEIN MCPB"/>
    <property type="match status" value="1"/>
</dbReference>
<dbReference type="Gene3D" id="1.20.120.30">
    <property type="entry name" value="Aspartate receptor, ligand-binding domain"/>
    <property type="match status" value="1"/>
</dbReference>
<dbReference type="Pfam" id="PF00015">
    <property type="entry name" value="MCPsignal"/>
    <property type="match status" value="1"/>
</dbReference>
<sequence length="485" mass="54427">MFFDKSNKVKEIIDCIENGNCEKVVDKKCSIKKELKDKIGYLCVRLNKGKDVFGEIVNNTLNAVMQVSNFDLRLKFYGEKVNKVSEEINGMIKELHVASQATVASTEEITSANAELVNLMEEISNKADFMSENFKSSENMANQIEVSMENAINFSENMKGDINNLLETLNKIKEIVSSINSISDQTNLLALNASIEAARAGEMGKGFSVVAEEIRKLSSNTKGLMGNMESLLLEIGEASQKSSNSVNDTVNSLHEIDSAVKGIVESTTSNNEAIQEMALNLFDIKSTTEEINATMEEEASSVSIIGNKIEDLHHYSEELKESSNDIQGLSGELQMVEEVLDKTAKIGGELTLDNFYTIPNEIFIELMDNAIDKHKAWVNNLKYIVENMEILPLQTDHHKCGFGHFYYSLKPKHENIIELWSQVEEYHARFHKIGDNVFERIDNGEKREAELLLREAEELSSTLIEAFSNMISISKNLSEKNETVF</sequence>
<keyword evidence="1 2" id="KW-0807">Transducer</keyword>
<dbReference type="GO" id="GO:0016020">
    <property type="term" value="C:membrane"/>
    <property type="evidence" value="ECO:0007669"/>
    <property type="project" value="InterPro"/>
</dbReference>
<comment type="caution">
    <text evidence="4">The sequence shown here is derived from an EMBL/GenBank/DDBJ whole genome shotgun (WGS) entry which is preliminary data.</text>
</comment>
<dbReference type="Gene3D" id="1.10.287.950">
    <property type="entry name" value="Methyl-accepting chemotaxis protein"/>
    <property type="match status" value="1"/>
</dbReference>
<dbReference type="STRING" id="29341.RSJ17_04460"/>
<feature type="domain" description="Methyl-accepting transducer" evidence="3">
    <location>
        <begin position="77"/>
        <end position="306"/>
    </location>
</feature>
<dbReference type="SUPFAM" id="SSF58104">
    <property type="entry name" value="Methyl-accepting chemotaxis protein (MCP) signaling domain"/>
    <property type="match status" value="1"/>
</dbReference>
<organism evidence="4 5">
    <name type="scientific">Clostridium argentinense CDC 2741</name>
    <dbReference type="NCBI Taxonomy" id="1418104"/>
    <lineage>
        <taxon>Bacteria</taxon>
        <taxon>Bacillati</taxon>
        <taxon>Bacillota</taxon>
        <taxon>Clostridia</taxon>
        <taxon>Eubacteriales</taxon>
        <taxon>Clostridiaceae</taxon>
        <taxon>Clostridium</taxon>
    </lineage>
</organism>
<dbReference type="Proteomes" id="UP000031366">
    <property type="component" value="Unassembled WGS sequence"/>
</dbReference>
<keyword evidence="5" id="KW-1185">Reference proteome</keyword>
<dbReference type="PANTHER" id="PTHR32089:SF112">
    <property type="entry name" value="LYSOZYME-LIKE PROTEIN-RELATED"/>
    <property type="match status" value="1"/>
</dbReference>
<evidence type="ECO:0000256" key="2">
    <source>
        <dbReference type="PROSITE-ProRule" id="PRU00284"/>
    </source>
</evidence>
<dbReference type="GO" id="GO:0007165">
    <property type="term" value="P:signal transduction"/>
    <property type="evidence" value="ECO:0007669"/>
    <property type="project" value="UniProtKB-KW"/>
</dbReference>
<gene>
    <name evidence="4" type="ORF">U732_331</name>
</gene>
<dbReference type="AlphaFoldDB" id="A0A0C1R3R4"/>
<dbReference type="InterPro" id="IPR004089">
    <property type="entry name" value="MCPsignal_dom"/>
</dbReference>
<protein>
    <submittedName>
        <fullName evidence="4">Methyl-accepting chemotaxis (MCP) signaling domain protein</fullName>
    </submittedName>
</protein>
<dbReference type="OrthoDB" id="9816519at2"/>
<evidence type="ECO:0000313" key="4">
    <source>
        <dbReference type="EMBL" id="KIE45101.1"/>
    </source>
</evidence>
<reference evidence="4 5" key="1">
    <citation type="journal article" date="2015" name="Infect. Genet. Evol.">
        <title>Genomic sequences of six botulinum neurotoxin-producing strains representing three clostridial species illustrate the mobility and diversity of botulinum neurotoxin genes.</title>
        <authorList>
            <person name="Smith T.J."/>
            <person name="Hill K.K."/>
            <person name="Xie G."/>
            <person name="Foley B.T."/>
            <person name="Williamson C.H."/>
            <person name="Foster J.T."/>
            <person name="Johnson S.L."/>
            <person name="Chertkov O."/>
            <person name="Teshima H."/>
            <person name="Gibbons H.S."/>
            <person name="Johnsky L.A."/>
            <person name="Karavis M.A."/>
            <person name="Smith L.A."/>
        </authorList>
    </citation>
    <scope>NUCLEOTIDE SEQUENCE [LARGE SCALE GENOMIC DNA]</scope>
    <source>
        <strain evidence="4 5">CDC 2741</strain>
    </source>
</reference>
<dbReference type="InterPro" id="IPR025991">
    <property type="entry name" value="Chemoreceptor_zinc-bind_dom"/>
</dbReference>
<dbReference type="PROSITE" id="PS50111">
    <property type="entry name" value="CHEMOTAXIS_TRANSDUC_2"/>
    <property type="match status" value="1"/>
</dbReference>
<evidence type="ECO:0000256" key="1">
    <source>
        <dbReference type="ARBA" id="ARBA00023224"/>
    </source>
</evidence>
<evidence type="ECO:0000259" key="3">
    <source>
        <dbReference type="PROSITE" id="PS50111"/>
    </source>
</evidence>
<proteinExistence type="predicted"/>
<dbReference type="EMBL" id="AYSO01000020">
    <property type="protein sequence ID" value="KIE45101.1"/>
    <property type="molecule type" value="Genomic_DNA"/>
</dbReference>